<protein>
    <submittedName>
        <fullName evidence="2">Alpha/beta fold hydrolase</fullName>
    </submittedName>
    <submittedName>
        <fullName evidence="3">Pimeloyl-[acyl-carrier protein] methyl ester esterase</fullName>
    </submittedName>
</protein>
<dbReference type="Proteomes" id="UP001278050">
    <property type="component" value="Unassembled WGS sequence"/>
</dbReference>
<evidence type="ECO:0000259" key="1">
    <source>
        <dbReference type="Pfam" id="PF12697"/>
    </source>
</evidence>
<proteinExistence type="predicted"/>
<evidence type="ECO:0000313" key="2">
    <source>
        <dbReference type="EMBL" id="MDX5993723.1"/>
    </source>
</evidence>
<accession>A0A1G7HKJ6</accession>
<gene>
    <name evidence="3" type="ORF">SAMN05216575_105114</name>
    <name evidence="2" type="ORF">SIM71_16765</name>
</gene>
<evidence type="ECO:0000313" key="3">
    <source>
        <dbReference type="EMBL" id="SDF00784.1"/>
    </source>
</evidence>
<dbReference type="AlphaFoldDB" id="A0A1G7HKJ6"/>
<organism evidence="3 4">
    <name type="scientific">Ectopseudomonas alcaliphila</name>
    <dbReference type="NCBI Taxonomy" id="101564"/>
    <lineage>
        <taxon>Bacteria</taxon>
        <taxon>Pseudomonadati</taxon>
        <taxon>Pseudomonadota</taxon>
        <taxon>Gammaproteobacteria</taxon>
        <taxon>Pseudomonadales</taxon>
        <taxon>Pseudomonadaceae</taxon>
        <taxon>Ectopseudomonas</taxon>
    </lineage>
</organism>
<dbReference type="Pfam" id="PF12697">
    <property type="entry name" value="Abhydrolase_6"/>
    <property type="match status" value="1"/>
</dbReference>
<sequence length="241" mass="25377">MRETLILLPGWGLDGVVLQPLADALAGELQVQIAELPALTSASVPDWLDELDARLPHDCWLVGWSLGGMLAAALAARRGERCRGLIGLASNARFVSSHAWPQAMPADTYATFYEGCAHNAGATLKRFAMLCAQGSGDARGLARLLQTNLLTNEPSLLAGLQVLATLDNRTALAAFTGPQLHLLAEQDALVPAAVADDLLALLPAGEVDVLEGCGHAFVLEQPQALAALLLEFIREANDGDS</sequence>
<reference evidence="2 5" key="2">
    <citation type="submission" date="2023-11" db="EMBL/GenBank/DDBJ databases">
        <title>MicrobeMod: A computational toolkit for identifying prokaryotic methylation and restriction-modification with nanopore sequencing.</title>
        <authorList>
            <person name="Crits-Christoph A."/>
            <person name="Kang S.C."/>
            <person name="Lee H."/>
            <person name="Ostrov N."/>
        </authorList>
    </citation>
    <scope>NUCLEOTIDE SEQUENCE [LARGE SCALE GENOMIC DNA]</scope>
    <source>
        <strain evidence="2 5">ATCC BAA-571</strain>
    </source>
</reference>
<evidence type="ECO:0000313" key="4">
    <source>
        <dbReference type="Proteomes" id="UP000182413"/>
    </source>
</evidence>
<keyword evidence="5" id="KW-1185">Reference proteome</keyword>
<keyword evidence="2" id="KW-0378">Hydrolase</keyword>
<dbReference type="EMBL" id="JAWXXP010000001">
    <property type="protein sequence ID" value="MDX5993723.1"/>
    <property type="molecule type" value="Genomic_DNA"/>
</dbReference>
<dbReference type="Proteomes" id="UP000182413">
    <property type="component" value="Unassembled WGS sequence"/>
</dbReference>
<reference evidence="3 4" key="1">
    <citation type="submission" date="2016-10" db="EMBL/GenBank/DDBJ databases">
        <authorList>
            <person name="de Groot N.N."/>
        </authorList>
    </citation>
    <scope>NUCLEOTIDE SEQUENCE [LARGE SCALE GENOMIC DNA]</scope>
    <source>
        <strain evidence="3 4">JCM 10630</strain>
    </source>
</reference>
<dbReference type="SUPFAM" id="SSF53474">
    <property type="entry name" value="alpha/beta-Hydrolases"/>
    <property type="match status" value="1"/>
</dbReference>
<dbReference type="InterPro" id="IPR050228">
    <property type="entry name" value="Carboxylesterase_BioH"/>
</dbReference>
<dbReference type="GO" id="GO:0016787">
    <property type="term" value="F:hydrolase activity"/>
    <property type="evidence" value="ECO:0007669"/>
    <property type="project" value="UniProtKB-KW"/>
</dbReference>
<feature type="domain" description="AB hydrolase-1" evidence="1">
    <location>
        <begin position="6"/>
        <end position="227"/>
    </location>
</feature>
<name>A0A1G7HKJ6_9GAMM</name>
<dbReference type="InterPro" id="IPR029058">
    <property type="entry name" value="AB_hydrolase_fold"/>
</dbReference>
<dbReference type="InterPro" id="IPR000073">
    <property type="entry name" value="AB_hydrolase_1"/>
</dbReference>
<dbReference type="EMBL" id="FNAE01000005">
    <property type="protein sequence ID" value="SDF00784.1"/>
    <property type="molecule type" value="Genomic_DNA"/>
</dbReference>
<dbReference type="OrthoDB" id="9780744at2"/>
<dbReference type="Gene3D" id="3.40.50.1820">
    <property type="entry name" value="alpha/beta hydrolase"/>
    <property type="match status" value="1"/>
</dbReference>
<dbReference type="PANTHER" id="PTHR43194:SF2">
    <property type="entry name" value="PEROXISOMAL MEMBRANE PROTEIN LPX1"/>
    <property type="match status" value="1"/>
</dbReference>
<dbReference type="PANTHER" id="PTHR43194">
    <property type="entry name" value="HYDROLASE ALPHA/BETA FOLD FAMILY"/>
    <property type="match status" value="1"/>
</dbReference>
<evidence type="ECO:0000313" key="5">
    <source>
        <dbReference type="Proteomes" id="UP001278050"/>
    </source>
</evidence>
<dbReference type="RefSeq" id="WP_074679781.1">
    <property type="nucleotide sequence ID" value="NZ_CBCSET010000007.1"/>
</dbReference>